<dbReference type="EMBL" id="JAOYFB010000044">
    <property type="protein sequence ID" value="KAK4045465.1"/>
    <property type="molecule type" value="Genomic_DNA"/>
</dbReference>
<feature type="compositionally biased region" description="Basic residues" evidence="1">
    <location>
        <begin position="1"/>
        <end position="12"/>
    </location>
</feature>
<gene>
    <name evidence="2" type="ORF">OUZ56_033089</name>
</gene>
<evidence type="ECO:0000256" key="1">
    <source>
        <dbReference type="SAM" id="MobiDB-lite"/>
    </source>
</evidence>
<feature type="region of interest" description="Disordered" evidence="1">
    <location>
        <begin position="1"/>
        <end position="49"/>
    </location>
</feature>
<keyword evidence="3" id="KW-1185">Reference proteome</keyword>
<evidence type="ECO:0000313" key="2">
    <source>
        <dbReference type="EMBL" id="KAK4045465.1"/>
    </source>
</evidence>
<dbReference type="Proteomes" id="UP001234178">
    <property type="component" value="Unassembled WGS sequence"/>
</dbReference>
<name>A0ABR0BAI2_9CRUS</name>
<reference evidence="2 3" key="1">
    <citation type="journal article" date="2023" name="Nucleic Acids Res.">
        <title>The hologenome of Daphnia magna reveals possible DNA methylation and microbiome-mediated evolution of the host genome.</title>
        <authorList>
            <person name="Chaturvedi A."/>
            <person name="Li X."/>
            <person name="Dhandapani V."/>
            <person name="Marshall H."/>
            <person name="Kissane S."/>
            <person name="Cuenca-Cambronero M."/>
            <person name="Asole G."/>
            <person name="Calvet F."/>
            <person name="Ruiz-Romero M."/>
            <person name="Marangio P."/>
            <person name="Guigo R."/>
            <person name="Rago D."/>
            <person name="Mirbahai L."/>
            <person name="Eastwood N."/>
            <person name="Colbourne J.K."/>
            <person name="Zhou J."/>
            <person name="Mallon E."/>
            <person name="Orsini L."/>
        </authorList>
    </citation>
    <scope>NUCLEOTIDE SEQUENCE [LARGE SCALE GENOMIC DNA]</scope>
    <source>
        <strain evidence="2">LRV0_1</strain>
    </source>
</reference>
<evidence type="ECO:0000313" key="3">
    <source>
        <dbReference type="Proteomes" id="UP001234178"/>
    </source>
</evidence>
<comment type="caution">
    <text evidence="2">The sequence shown here is derived from an EMBL/GenBank/DDBJ whole genome shotgun (WGS) entry which is preliminary data.</text>
</comment>
<protein>
    <submittedName>
        <fullName evidence="2">Uncharacterized protein</fullName>
    </submittedName>
</protein>
<sequence length="531" mass="57227">MQRVQRRGRRPRHGEGRWQSQEALRGLRRPRPGGGGDRRSEAAKSAIHDVDRVTHRVHRRFHHPLAEGRVGVDGEADVVEEGRHLVGERPFGDEVGRRGADDVDPEDLLVGVGDDLDEAGGFADGEGAGERRERELADLDREPLLLALLLGEADGRDLRIGEDGAGDADPVLRRLVAGDDFCNDFALFARLVGEHRLAADVADRPDVGDVRAADDVARDEAPLDLDADLFEAEAGAVRAHADGDEDDVADDLLGLSADFDVHGDRAVGVLHVAERLGALEELRAVLRHLALDDGGDVGIDAGEHLIGHFNDGQFGAETLVDAAEFEANDTAADDDEALRDLGEADRLFGADDLRAVELEGRDFDGRRAGRDDDVLRREALRGAVGRTDFNGVFVDNTGISRFKFDAVAAEEAADAAGHLLDDAGLPLLHLRRLDGDRPFELEPHRPGDVELFVGVARRDERLRGDAAPVQTDAADFLFFHTEDLQLQLAKADRADVPAGTAANDDGVVGFVAGQRFGGIRLGAHRVPCASS</sequence>
<proteinExistence type="predicted"/>
<accession>A0ABR0BAI2</accession>
<feature type="compositionally biased region" description="Basic and acidic residues" evidence="1">
    <location>
        <begin position="36"/>
        <end position="49"/>
    </location>
</feature>
<organism evidence="2 3">
    <name type="scientific">Daphnia magna</name>
    <dbReference type="NCBI Taxonomy" id="35525"/>
    <lineage>
        <taxon>Eukaryota</taxon>
        <taxon>Metazoa</taxon>
        <taxon>Ecdysozoa</taxon>
        <taxon>Arthropoda</taxon>
        <taxon>Crustacea</taxon>
        <taxon>Branchiopoda</taxon>
        <taxon>Diplostraca</taxon>
        <taxon>Cladocera</taxon>
        <taxon>Anomopoda</taxon>
        <taxon>Daphniidae</taxon>
        <taxon>Daphnia</taxon>
    </lineage>
</organism>